<sequence>MPSVPTGSKVLVTGANGYLATWVVRTLLEKGYSVRGTVRSEVKATHLKQIFAKYGDKFETVVVDDITKEGAFDEAVKGVDAIEHTASPFHFSAEEPEEIIAPAVNGTIGVLKSALAISSVRRIVVTSSCAAVQSFLPEPKRFSEVDWNEQAIEEVKKKGKDSSQIDKYFASKTLAEKAAWDFYEANKAKVSWDLVVLNPPYVFGPLIHDVSSPSSLGASAGDWYNAVVRPDMGGKSLEVLATDGGGWIDVRDIALAHALSLIKEEAGGERVVVSAGEWVYQDFIDTANALSPSPIPSHTDLPKGDPGAGKKLPPKIAFDTAKASKIFGPELKYRSMEETTRDTLEDFERRGW</sequence>
<dbReference type="InterPro" id="IPR001509">
    <property type="entry name" value="Epimerase_deHydtase"/>
</dbReference>
<reference evidence="5" key="1">
    <citation type="journal article" date="2019" name="Environ. Microbiol.">
        <title>Fungal ecological strategies reflected in gene transcription - a case study of two litter decomposers.</title>
        <authorList>
            <person name="Barbi F."/>
            <person name="Kohler A."/>
            <person name="Barry K."/>
            <person name="Baskaran P."/>
            <person name="Daum C."/>
            <person name="Fauchery L."/>
            <person name="Ihrmark K."/>
            <person name="Kuo A."/>
            <person name="LaButti K."/>
            <person name="Lipzen A."/>
            <person name="Morin E."/>
            <person name="Grigoriev I.V."/>
            <person name="Henrissat B."/>
            <person name="Lindahl B."/>
            <person name="Martin F."/>
        </authorList>
    </citation>
    <scope>NUCLEOTIDE SEQUENCE</scope>
    <source>
        <strain evidence="5">JB14</strain>
    </source>
</reference>
<dbReference type="EMBL" id="ML769479">
    <property type="protein sequence ID" value="KAE9398709.1"/>
    <property type="molecule type" value="Genomic_DNA"/>
</dbReference>
<evidence type="ECO:0000256" key="2">
    <source>
        <dbReference type="ARBA" id="ARBA00023445"/>
    </source>
</evidence>
<dbReference type="InterPro" id="IPR036291">
    <property type="entry name" value="NAD(P)-bd_dom_sf"/>
</dbReference>
<dbReference type="GO" id="GO:0003676">
    <property type="term" value="F:nucleic acid binding"/>
    <property type="evidence" value="ECO:0007669"/>
    <property type="project" value="InterPro"/>
</dbReference>
<dbReference type="Gene3D" id="3.40.50.720">
    <property type="entry name" value="NAD(P)-binding Rossmann-like Domain"/>
    <property type="match status" value="1"/>
</dbReference>
<dbReference type="GO" id="GO:0008168">
    <property type="term" value="F:methyltransferase activity"/>
    <property type="evidence" value="ECO:0007669"/>
    <property type="project" value="InterPro"/>
</dbReference>
<dbReference type="OrthoDB" id="2735536at2759"/>
<evidence type="ECO:0000313" key="5">
    <source>
        <dbReference type="EMBL" id="KAE9398709.1"/>
    </source>
</evidence>
<name>A0A6A4HJK6_9AGAR</name>
<dbReference type="PROSITE" id="PS00092">
    <property type="entry name" value="N6_MTASE"/>
    <property type="match status" value="1"/>
</dbReference>
<dbReference type="SUPFAM" id="SSF51735">
    <property type="entry name" value="NAD(P)-binding Rossmann-fold domains"/>
    <property type="match status" value="1"/>
</dbReference>
<dbReference type="PANTHER" id="PTHR10366:SF564">
    <property type="entry name" value="STEROL-4-ALPHA-CARBOXYLATE 3-DEHYDROGENASE, DECARBOXYLATING"/>
    <property type="match status" value="1"/>
</dbReference>
<dbReference type="Proteomes" id="UP000799118">
    <property type="component" value="Unassembled WGS sequence"/>
</dbReference>
<proteinExistence type="inferred from homology"/>
<dbReference type="InterPro" id="IPR002052">
    <property type="entry name" value="DNA_methylase_N6_adenine_CS"/>
</dbReference>
<dbReference type="AlphaFoldDB" id="A0A6A4HJK6"/>
<protein>
    <submittedName>
        <fullName evidence="5">NAD(P)-binding protein</fullName>
    </submittedName>
</protein>
<feature type="domain" description="NAD-dependent epimerase/dehydratase" evidence="4">
    <location>
        <begin position="10"/>
        <end position="270"/>
    </location>
</feature>
<dbReference type="InterPro" id="IPR050425">
    <property type="entry name" value="NAD(P)_dehydrat-like"/>
</dbReference>
<dbReference type="Pfam" id="PF01370">
    <property type="entry name" value="Epimerase"/>
    <property type="match status" value="1"/>
</dbReference>
<gene>
    <name evidence="5" type="ORF">BT96DRAFT_920687</name>
</gene>
<keyword evidence="1" id="KW-0560">Oxidoreductase</keyword>
<evidence type="ECO:0000259" key="4">
    <source>
        <dbReference type="Pfam" id="PF01370"/>
    </source>
</evidence>
<feature type="region of interest" description="Disordered" evidence="3">
    <location>
        <begin position="294"/>
        <end position="314"/>
    </location>
</feature>
<keyword evidence="6" id="KW-1185">Reference proteome</keyword>
<dbReference type="GO" id="GO:0016616">
    <property type="term" value="F:oxidoreductase activity, acting on the CH-OH group of donors, NAD or NADP as acceptor"/>
    <property type="evidence" value="ECO:0007669"/>
    <property type="project" value="TreeGrafter"/>
</dbReference>
<organism evidence="5 6">
    <name type="scientific">Gymnopus androsaceus JB14</name>
    <dbReference type="NCBI Taxonomy" id="1447944"/>
    <lineage>
        <taxon>Eukaryota</taxon>
        <taxon>Fungi</taxon>
        <taxon>Dikarya</taxon>
        <taxon>Basidiomycota</taxon>
        <taxon>Agaricomycotina</taxon>
        <taxon>Agaricomycetes</taxon>
        <taxon>Agaricomycetidae</taxon>
        <taxon>Agaricales</taxon>
        <taxon>Marasmiineae</taxon>
        <taxon>Omphalotaceae</taxon>
        <taxon>Gymnopus</taxon>
    </lineage>
</organism>
<comment type="similarity">
    <text evidence="2">Belongs to the NAD(P)-dependent epimerase/dehydratase family. Dihydroflavonol-4-reductase subfamily.</text>
</comment>
<dbReference type="GO" id="GO:0032259">
    <property type="term" value="P:methylation"/>
    <property type="evidence" value="ECO:0007669"/>
    <property type="project" value="InterPro"/>
</dbReference>
<accession>A0A6A4HJK6</accession>
<dbReference type="CDD" id="cd05227">
    <property type="entry name" value="AR_SDR_e"/>
    <property type="match status" value="1"/>
</dbReference>
<evidence type="ECO:0000256" key="1">
    <source>
        <dbReference type="ARBA" id="ARBA00023002"/>
    </source>
</evidence>
<evidence type="ECO:0000256" key="3">
    <source>
        <dbReference type="SAM" id="MobiDB-lite"/>
    </source>
</evidence>
<dbReference type="PANTHER" id="PTHR10366">
    <property type="entry name" value="NAD DEPENDENT EPIMERASE/DEHYDRATASE"/>
    <property type="match status" value="1"/>
</dbReference>
<evidence type="ECO:0000313" key="6">
    <source>
        <dbReference type="Proteomes" id="UP000799118"/>
    </source>
</evidence>